<proteinExistence type="predicted"/>
<dbReference type="WBParaSite" id="MhA1_Contig88.frz3.gene7">
    <property type="protein sequence ID" value="MhA1_Contig88.frz3.gene7"/>
    <property type="gene ID" value="MhA1_Contig88.frz3.gene7"/>
</dbReference>
<evidence type="ECO:0000256" key="1">
    <source>
        <dbReference type="SAM" id="SignalP"/>
    </source>
</evidence>
<keyword evidence="1" id="KW-0732">Signal</keyword>
<keyword evidence="2" id="KW-1185">Reference proteome</keyword>
<dbReference type="AlphaFoldDB" id="A0A1I8C0C2"/>
<reference evidence="3" key="1">
    <citation type="submission" date="2016-11" db="UniProtKB">
        <authorList>
            <consortium name="WormBaseParasite"/>
        </authorList>
    </citation>
    <scope>IDENTIFICATION</scope>
</reference>
<organism evidence="2 3">
    <name type="scientific">Meloidogyne hapla</name>
    <name type="common">Root-knot nematode worm</name>
    <dbReference type="NCBI Taxonomy" id="6305"/>
    <lineage>
        <taxon>Eukaryota</taxon>
        <taxon>Metazoa</taxon>
        <taxon>Ecdysozoa</taxon>
        <taxon>Nematoda</taxon>
        <taxon>Chromadorea</taxon>
        <taxon>Rhabditida</taxon>
        <taxon>Tylenchina</taxon>
        <taxon>Tylenchomorpha</taxon>
        <taxon>Tylenchoidea</taxon>
        <taxon>Meloidogynidae</taxon>
        <taxon>Meloidogyninae</taxon>
        <taxon>Meloidogyne</taxon>
    </lineage>
</organism>
<dbReference type="Proteomes" id="UP000095281">
    <property type="component" value="Unplaced"/>
</dbReference>
<evidence type="ECO:0000313" key="3">
    <source>
        <dbReference type="WBParaSite" id="MhA1_Contig88.frz3.gene7"/>
    </source>
</evidence>
<feature type="signal peptide" evidence="1">
    <location>
        <begin position="1"/>
        <end position="17"/>
    </location>
</feature>
<accession>A0A1I8C0C2</accession>
<sequence length="227" mass="27338">MLYILIFYLILFQNENSLFSKANKLDEEDVKIISEFILFNKNIQTDIYAENVRNSWEVYRGFHKDNIKDLEITWSEMKKTIKNKDKTFFERTKSFFDCNGNIIKSYKLNFTKIFDSIDSDYLKLSNYYRLHLEALSKCLSNFLVKTYGIENVIGMKAPQDEINEETAILKYNRTEYLGEHYVFRWDWEKTKKPEPFPNIKYKKGTKEYQELNDCNLFLRFMISNPNL</sequence>
<evidence type="ECO:0000313" key="2">
    <source>
        <dbReference type="Proteomes" id="UP000095281"/>
    </source>
</evidence>
<protein>
    <submittedName>
        <fullName evidence="3">Uncharacterized protein</fullName>
    </submittedName>
</protein>
<name>A0A1I8C0C2_MELHA</name>
<feature type="chain" id="PRO_5009316345" evidence="1">
    <location>
        <begin position="18"/>
        <end position="227"/>
    </location>
</feature>